<dbReference type="HOGENOM" id="CLU_911202_0_0_9"/>
<dbReference type="Gene3D" id="3.40.50.720">
    <property type="entry name" value="NAD(P)-binding Rossmann-like Domain"/>
    <property type="match status" value="1"/>
</dbReference>
<evidence type="ECO:0000313" key="2">
    <source>
        <dbReference type="EMBL" id="AGF58288.1"/>
    </source>
</evidence>
<dbReference type="InterPro" id="IPR015037">
    <property type="entry name" value="DUF1919"/>
</dbReference>
<accession>M1MQ28</accession>
<organism evidence="2 3">
    <name type="scientific">Clostridium saccharoperbutylacetonicum N1-4(HMT)</name>
    <dbReference type="NCBI Taxonomy" id="931276"/>
    <lineage>
        <taxon>Bacteria</taxon>
        <taxon>Bacillati</taxon>
        <taxon>Bacillota</taxon>
        <taxon>Clostridia</taxon>
        <taxon>Eubacteriales</taxon>
        <taxon>Clostridiaceae</taxon>
        <taxon>Clostridium</taxon>
    </lineage>
</organism>
<dbReference type="RefSeq" id="WP_015394599.1">
    <property type="nucleotide sequence ID" value="NC_020291.1"/>
</dbReference>
<dbReference type="Pfam" id="PF08942">
    <property type="entry name" value="DUF1919"/>
    <property type="match status" value="1"/>
</dbReference>
<dbReference type="eggNOG" id="COG3955">
    <property type="taxonomic scope" value="Bacteria"/>
</dbReference>
<dbReference type="AlphaFoldDB" id="M1MQ28"/>
<evidence type="ECO:0000259" key="1">
    <source>
        <dbReference type="Pfam" id="PF22674"/>
    </source>
</evidence>
<name>M1MQ28_9CLOT</name>
<dbReference type="InterPro" id="IPR037226">
    <property type="entry name" value="CAC2185-like_sf"/>
</dbReference>
<dbReference type="Pfam" id="PF22674">
    <property type="entry name" value="C2185-like_N"/>
    <property type="match status" value="1"/>
</dbReference>
<gene>
    <name evidence="2" type="ORF">Cspa_c45350</name>
</gene>
<dbReference type="EMBL" id="CP004121">
    <property type="protein sequence ID" value="AGF58288.1"/>
    <property type="molecule type" value="Genomic_DNA"/>
</dbReference>
<dbReference type="Proteomes" id="UP000011728">
    <property type="component" value="Chromosome"/>
</dbReference>
<reference evidence="2 3" key="1">
    <citation type="submission" date="2013-02" db="EMBL/GenBank/DDBJ databases">
        <title>Genome sequence of Clostridium saccharoperbutylacetonicum N1-4(HMT).</title>
        <authorList>
            <person name="Poehlein A."/>
            <person name="Daniel R."/>
        </authorList>
    </citation>
    <scope>NUCLEOTIDE SEQUENCE [LARGE SCALE GENOMIC DNA]</scope>
    <source>
        <strain evidence="3">N1-4(HMT)</strain>
    </source>
</reference>
<keyword evidence="3" id="KW-1185">Reference proteome</keyword>
<proteinExistence type="predicted"/>
<dbReference type="SUPFAM" id="SSF142795">
    <property type="entry name" value="CAC2185-like"/>
    <property type="match status" value="1"/>
</dbReference>
<protein>
    <submittedName>
        <fullName evidence="2">Exopolysaccharide biosynthesis protein</fullName>
    </submittedName>
</protein>
<dbReference type="PATRIC" id="fig|931276.5.peg.4571"/>
<feature type="domain" description="C2185-like N-terminal" evidence="1">
    <location>
        <begin position="1"/>
        <end position="91"/>
    </location>
</feature>
<dbReference type="KEGG" id="csr:Cspa_c45350"/>
<dbReference type="InterPro" id="IPR054601">
    <property type="entry name" value="C2185-like_N"/>
</dbReference>
<evidence type="ECO:0000313" key="3">
    <source>
        <dbReference type="Proteomes" id="UP000011728"/>
    </source>
</evidence>
<sequence>MSYKVIIWGTGKEYDRVMANLKSDISQGKIQVVVLVSSYKESISYLDGKKIILPMEINEYEYDYLLIANKDYEEEIRKNALNVGVDNKKVIGYNALSNDLFDFDKYIHILKSNISIVSDDCWGGSTYNSLSLPFNSPFINLFPIMYNSERGTICDDYYKLLNNLEYYLSQPLKVITDGNGTNFPMGSIGDVRLNFNHYSNFEEAKKAWDRRVKRFNFKNYIVKKTIYDDDDAKRFSELPIKNKVGFYNKELKLDGIICLKNFNKSIYFKSSCDFGSYVRALSQIPIGGLREYDIFKLLIGENDFLRCK</sequence>